<dbReference type="EMBL" id="QGMG01002215">
    <property type="protein sequence ID" value="TVY39030.1"/>
    <property type="molecule type" value="Genomic_DNA"/>
</dbReference>
<dbReference type="InterPro" id="IPR022185">
    <property type="entry name" value="DUF3712"/>
</dbReference>
<organism evidence="1 2">
    <name type="scientific">Lachnellula cervina</name>
    <dbReference type="NCBI Taxonomy" id="1316786"/>
    <lineage>
        <taxon>Eukaryota</taxon>
        <taxon>Fungi</taxon>
        <taxon>Dikarya</taxon>
        <taxon>Ascomycota</taxon>
        <taxon>Pezizomycotina</taxon>
        <taxon>Leotiomycetes</taxon>
        <taxon>Helotiales</taxon>
        <taxon>Lachnaceae</taxon>
        <taxon>Lachnellula</taxon>
    </lineage>
</organism>
<evidence type="ECO:0000313" key="1">
    <source>
        <dbReference type="EMBL" id="TVY39030.1"/>
    </source>
</evidence>
<dbReference type="Pfam" id="PF12505">
    <property type="entry name" value="DUF3712"/>
    <property type="match status" value="1"/>
</dbReference>
<dbReference type="Proteomes" id="UP000481288">
    <property type="component" value="Unassembled WGS sequence"/>
</dbReference>
<gene>
    <name evidence="1" type="ORF">LCER1_G009241</name>
</gene>
<dbReference type="PANTHER" id="PTHR35895:SF1">
    <property type="entry name" value="LIPID-BINDING SERUM GLYCOPROTEIN C-TERMINAL DOMAIN-CONTAINING PROTEIN"/>
    <property type="match status" value="1"/>
</dbReference>
<sequence>MNAITQAIVNNSTLEITRIKITNATKTSFLMSLECKVENTGPISATMTPMTLSMSGNAGCFGTLKLPEIKTCSSGTTLTVTDQRIEIVDMDAFVAFNKSIICDSSLTLHLSHGSTKIKALFLTAKITYQKSVHLKGMSGPVTTMLSTTTTSSPGTFTNTMRALNPSPLEIDLGTLHQELRNARGEKIATQKGKVYFGLGETTYVMQGEVTGVEVGEGEVRVLGVGVEEE</sequence>
<dbReference type="PANTHER" id="PTHR35895">
    <property type="entry name" value="CHROMOSOME 16, WHOLE GENOME SHOTGUN SEQUENCE"/>
    <property type="match status" value="1"/>
</dbReference>
<protein>
    <submittedName>
        <fullName evidence="1">Uncharacterized protein</fullName>
    </submittedName>
</protein>
<proteinExistence type="predicted"/>
<dbReference type="AlphaFoldDB" id="A0A7D8Z1B4"/>
<dbReference type="InterPro" id="IPR046368">
    <property type="entry name" value="Tag1"/>
</dbReference>
<reference evidence="1 2" key="1">
    <citation type="submission" date="2018-05" db="EMBL/GenBank/DDBJ databases">
        <title>Whole genome sequencing for identification of molecular markers to develop diagnostic detection tools for the regulated plant pathogen Lachnellula willkommii.</title>
        <authorList>
            <person name="Giroux E."/>
            <person name="Bilodeau G."/>
        </authorList>
    </citation>
    <scope>NUCLEOTIDE SEQUENCE [LARGE SCALE GENOMIC DNA]</scope>
    <source>
        <strain evidence="1 2">CBS 625.97</strain>
    </source>
</reference>
<evidence type="ECO:0000313" key="2">
    <source>
        <dbReference type="Proteomes" id="UP000481288"/>
    </source>
</evidence>
<comment type="caution">
    <text evidence="1">The sequence shown here is derived from an EMBL/GenBank/DDBJ whole genome shotgun (WGS) entry which is preliminary data.</text>
</comment>
<keyword evidence="2" id="KW-1185">Reference proteome</keyword>
<name>A0A7D8Z1B4_9HELO</name>
<dbReference type="OrthoDB" id="10039566at2759"/>
<accession>A0A7D8Z1B4</accession>
<dbReference type="GO" id="GO:0000329">
    <property type="term" value="C:fungal-type vacuole membrane"/>
    <property type="evidence" value="ECO:0007669"/>
    <property type="project" value="InterPro"/>
</dbReference>